<dbReference type="PANTHER" id="PTHR47628">
    <property type="match status" value="1"/>
</dbReference>
<dbReference type="PROSITE" id="PS51318">
    <property type="entry name" value="TAT"/>
    <property type="match status" value="1"/>
</dbReference>
<dbReference type="InterPro" id="IPR006311">
    <property type="entry name" value="TAT_signal"/>
</dbReference>
<sequence>MNKREFLKVASAAGVAGVTGVAGGIPSAFAQGDTGPIKVGILHSLSGTMAISETSLKDTALMTIAQINASGGVNGRQLEPVVVDPASNWPLFAEKARQLITQDKCAVVFGCWTSVSRKSVLPVFEELNGLLFYPVQYEGEEMSRNVFYTGAAPNQQAIPATEYLMSAEGGGAKRFFLLGTDYVYPRTTNKILRAFLKSKGVQEADIQEVYTPFGHSDYQTIVANIKTFSQGGKTAVISTVNGDSNVPFYKELGNQGLKATDVPVVAFSVGEEELRGIDTKPLVGNLAAWNYFMSLRNPENTKFKAMFAKWVKDNNLPGGDKRVTNDPMEATFVGIHMWKQAAEKAKSTDVDKVRVAMIGQKFAAPSGFTLEMDGNHHLHKPVMIGEVRADGQFNVVWRTKTTVRAQPWSPYIDGNKGKPDVVSSISDFLRRRRVAEV</sequence>
<dbReference type="NCBIfam" id="TIGR03407">
    <property type="entry name" value="urea_ABC_UrtA"/>
    <property type="match status" value="1"/>
</dbReference>
<dbReference type="EMBL" id="FSRM01000001">
    <property type="protein sequence ID" value="SIO26524.1"/>
    <property type="molecule type" value="Genomic_DNA"/>
</dbReference>
<evidence type="ECO:0000313" key="2">
    <source>
        <dbReference type="Proteomes" id="UP000184693"/>
    </source>
</evidence>
<dbReference type="Pfam" id="PF13433">
    <property type="entry name" value="Peripla_BP_5"/>
    <property type="match status" value="1"/>
</dbReference>
<dbReference type="InterPro" id="IPR017777">
    <property type="entry name" value="ABC_urea-bd_UrtA"/>
</dbReference>
<dbReference type="AlphaFoldDB" id="A0A1N6I3C3"/>
<proteinExistence type="predicted"/>
<reference evidence="1 2" key="1">
    <citation type="submission" date="2016-11" db="EMBL/GenBank/DDBJ databases">
        <authorList>
            <person name="Jaros S."/>
            <person name="Januszkiewicz K."/>
            <person name="Wedrychowicz H."/>
        </authorList>
    </citation>
    <scope>NUCLEOTIDE SEQUENCE [LARGE SCALE GENOMIC DNA]</scope>
    <source>
        <strain evidence="1 2">GAS86</strain>
    </source>
</reference>
<dbReference type="RefSeq" id="WP_074265723.1">
    <property type="nucleotide sequence ID" value="NZ_FSRM01000001.1"/>
</dbReference>
<organism evidence="1 2">
    <name type="scientific">Paraburkholderia phenazinium</name>
    <dbReference type="NCBI Taxonomy" id="60549"/>
    <lineage>
        <taxon>Bacteria</taxon>
        <taxon>Pseudomonadati</taxon>
        <taxon>Pseudomonadota</taxon>
        <taxon>Betaproteobacteria</taxon>
        <taxon>Burkholderiales</taxon>
        <taxon>Burkholderiaceae</taxon>
        <taxon>Paraburkholderia</taxon>
    </lineage>
</organism>
<gene>
    <name evidence="1" type="ORF">SAMN05444168_3926</name>
</gene>
<accession>A0A1N6I3C3</accession>
<dbReference type="OrthoDB" id="5288800at2"/>
<protein>
    <submittedName>
        <fullName evidence="1">Amino acid/amide ABC transporter substrate-binding protein, HAAT family</fullName>
    </submittedName>
</protein>
<name>A0A1N6I3C3_9BURK</name>
<dbReference type="Gene3D" id="3.40.50.2300">
    <property type="match status" value="2"/>
</dbReference>
<dbReference type="PANTHER" id="PTHR47628:SF1">
    <property type="entry name" value="ALIPHATIC AMIDASE EXPRESSION-REGULATING PROTEIN"/>
    <property type="match status" value="1"/>
</dbReference>
<dbReference type="InterPro" id="IPR028082">
    <property type="entry name" value="Peripla_BP_I"/>
</dbReference>
<dbReference type="Proteomes" id="UP000184693">
    <property type="component" value="Unassembled WGS sequence"/>
</dbReference>
<evidence type="ECO:0000313" key="1">
    <source>
        <dbReference type="EMBL" id="SIO26524.1"/>
    </source>
</evidence>
<dbReference type="SUPFAM" id="SSF53822">
    <property type="entry name" value="Periplasmic binding protein-like I"/>
    <property type="match status" value="1"/>
</dbReference>
<dbReference type="CDD" id="cd06355">
    <property type="entry name" value="PBP1_FmdD-like"/>
    <property type="match status" value="1"/>
</dbReference>